<gene>
    <name evidence="2" type="ORF">HPP92_014196</name>
</gene>
<evidence type="ECO:0000256" key="1">
    <source>
        <dbReference type="SAM" id="MobiDB-lite"/>
    </source>
</evidence>
<organism evidence="2 3">
    <name type="scientific">Vanilla planifolia</name>
    <name type="common">Vanilla</name>
    <dbReference type="NCBI Taxonomy" id="51239"/>
    <lineage>
        <taxon>Eukaryota</taxon>
        <taxon>Viridiplantae</taxon>
        <taxon>Streptophyta</taxon>
        <taxon>Embryophyta</taxon>
        <taxon>Tracheophyta</taxon>
        <taxon>Spermatophyta</taxon>
        <taxon>Magnoliopsida</taxon>
        <taxon>Liliopsida</taxon>
        <taxon>Asparagales</taxon>
        <taxon>Orchidaceae</taxon>
        <taxon>Vanilloideae</taxon>
        <taxon>Vanilleae</taxon>
        <taxon>Vanilla</taxon>
    </lineage>
</organism>
<comment type="caution">
    <text evidence="2">The sequence shown here is derived from an EMBL/GenBank/DDBJ whole genome shotgun (WGS) entry which is preliminary data.</text>
</comment>
<proteinExistence type="predicted"/>
<sequence>MSPHAVTGHEAACRARRRGVPNPRPMVNTPSPPAILLPLLFTAHDSCSHQLLPSTPPPLLSAAPSGNYFKLKKIKLTISTKKLYPEDE</sequence>
<dbReference type="EMBL" id="JADCNM010000007">
    <property type="protein sequence ID" value="KAG0474510.1"/>
    <property type="molecule type" value="Genomic_DNA"/>
</dbReference>
<protein>
    <submittedName>
        <fullName evidence="2">Uncharacterized protein</fullName>
    </submittedName>
</protein>
<evidence type="ECO:0000313" key="3">
    <source>
        <dbReference type="Proteomes" id="UP000639772"/>
    </source>
</evidence>
<dbReference type="Proteomes" id="UP000639772">
    <property type="component" value="Chromosome 7"/>
</dbReference>
<name>A0A835QQG8_VANPL</name>
<evidence type="ECO:0000313" key="2">
    <source>
        <dbReference type="EMBL" id="KAG0474510.1"/>
    </source>
</evidence>
<reference evidence="2 3" key="1">
    <citation type="journal article" date="2020" name="Nat. Food">
        <title>A phased Vanilla planifolia genome enables genetic improvement of flavour and production.</title>
        <authorList>
            <person name="Hasing T."/>
            <person name="Tang H."/>
            <person name="Brym M."/>
            <person name="Khazi F."/>
            <person name="Huang T."/>
            <person name="Chambers A.H."/>
        </authorList>
    </citation>
    <scope>NUCLEOTIDE SEQUENCE [LARGE SCALE GENOMIC DNA]</scope>
    <source>
        <tissue evidence="2">Leaf</tissue>
    </source>
</reference>
<feature type="region of interest" description="Disordered" evidence="1">
    <location>
        <begin position="1"/>
        <end position="29"/>
    </location>
</feature>
<accession>A0A835QQG8</accession>
<dbReference type="AlphaFoldDB" id="A0A835QQG8"/>